<evidence type="ECO:0000313" key="6">
    <source>
        <dbReference type="Proteomes" id="UP000014978"/>
    </source>
</evidence>
<dbReference type="SMART" id="SM00355">
    <property type="entry name" value="ZnF_C2H2"/>
    <property type="match status" value="2"/>
</dbReference>
<dbReference type="Gene3D" id="3.30.160.60">
    <property type="entry name" value="Classic Zinc Finger"/>
    <property type="match status" value="1"/>
</dbReference>
<dbReference type="Proteomes" id="UP000014978">
    <property type="component" value="Unassembled WGS sequence"/>
</dbReference>
<keyword evidence="2" id="KW-0175">Coiled coil</keyword>
<evidence type="ECO:0000256" key="1">
    <source>
        <dbReference type="PROSITE-ProRule" id="PRU00042"/>
    </source>
</evidence>
<dbReference type="PROSITE" id="PS00028">
    <property type="entry name" value="ZINC_FINGER_C2H2_1"/>
    <property type="match status" value="1"/>
</dbReference>
<dbReference type="FunCoup" id="S7WB05">
    <property type="interactions" value="172"/>
</dbReference>
<organism evidence="5 6">
    <name type="scientific">Spraguea lophii (strain 42_110)</name>
    <name type="common">Microsporidian parasite</name>
    <dbReference type="NCBI Taxonomy" id="1358809"/>
    <lineage>
        <taxon>Eukaryota</taxon>
        <taxon>Fungi</taxon>
        <taxon>Fungi incertae sedis</taxon>
        <taxon>Microsporidia</taxon>
        <taxon>Spragueidae</taxon>
        <taxon>Spraguea</taxon>
    </lineage>
</organism>
<dbReference type="Gene3D" id="1.10.287.110">
    <property type="entry name" value="DnaJ domain"/>
    <property type="match status" value="1"/>
</dbReference>
<dbReference type="CDD" id="cd06257">
    <property type="entry name" value="DnaJ"/>
    <property type="match status" value="1"/>
</dbReference>
<feature type="coiled-coil region" evidence="2">
    <location>
        <begin position="113"/>
        <end position="140"/>
    </location>
</feature>
<keyword evidence="1" id="KW-0479">Metal-binding</keyword>
<accession>S7WB05</accession>
<dbReference type="HOGENOM" id="CLU_984142_0_0_1"/>
<dbReference type="InterPro" id="IPR036869">
    <property type="entry name" value="J_dom_sf"/>
</dbReference>
<keyword evidence="1" id="KW-0863">Zinc-finger</keyword>
<keyword evidence="6" id="KW-1185">Reference proteome</keyword>
<evidence type="ECO:0000259" key="3">
    <source>
        <dbReference type="PROSITE" id="PS50076"/>
    </source>
</evidence>
<dbReference type="InParanoid" id="S7WB05"/>
<dbReference type="PROSITE" id="PS50076">
    <property type="entry name" value="DNAJ_2"/>
    <property type="match status" value="1"/>
</dbReference>
<proteinExistence type="predicted"/>
<dbReference type="SMART" id="SM00271">
    <property type="entry name" value="DnaJ"/>
    <property type="match status" value="1"/>
</dbReference>
<reference evidence="6" key="1">
    <citation type="journal article" date="2013" name="PLoS Genet.">
        <title>The genome of Spraguea lophii and the basis of host-microsporidian interactions.</title>
        <authorList>
            <person name="Campbell S.E."/>
            <person name="Williams T.A."/>
            <person name="Yousuf A."/>
            <person name="Soanes D.M."/>
            <person name="Paszkiewicz K.H."/>
            <person name="Williams B.A.P."/>
        </authorList>
    </citation>
    <scope>NUCLEOTIDE SEQUENCE [LARGE SCALE GENOMIC DNA]</scope>
    <source>
        <strain evidence="6">42_110</strain>
    </source>
</reference>
<comment type="caution">
    <text evidence="5">The sequence shown here is derived from an EMBL/GenBank/DDBJ whole genome shotgun (WGS) entry which is preliminary data.</text>
</comment>
<sequence length="326" mass="39434">MFILYRLFLKYSNICKSIIKNIYIFFFRRSPYDILHVKNTDDIQYIRTVYNKLLLKYHPDRKGSVSKTQEIMYAYNDILEDIGIETAFKSKMETIKNKIKCYFLRDNLNNNSLNRNRNKNNLHTNNLNNLNNNLHNLSENKINDILTRIEYKLNLKCSEDNIARIKNIKKIEINDISYKEQVNDILKIIYNQEIKNIIHIPNIKEEIIKKKQTRKYWCKECKRSFNNENKLIKHQKYDKLEGKCASKSEIKKSKETIKRVEDKDIKIISKQENKIEKVEEKEVEEKIKHRNIPNEPYIFLTCSYCNKEFKDRNKLYLHIKERHINV</sequence>
<dbReference type="EMBL" id="ATCN01000001">
    <property type="protein sequence ID" value="EPR80145.1"/>
    <property type="molecule type" value="Genomic_DNA"/>
</dbReference>
<gene>
    <name evidence="5" type="ORF">SLOPH_2256</name>
</gene>
<keyword evidence="1" id="KW-0862">Zinc</keyword>
<dbReference type="GO" id="GO:0008270">
    <property type="term" value="F:zinc ion binding"/>
    <property type="evidence" value="ECO:0007669"/>
    <property type="project" value="UniProtKB-KW"/>
</dbReference>
<feature type="domain" description="C2H2-type" evidence="4">
    <location>
        <begin position="300"/>
        <end position="326"/>
    </location>
</feature>
<evidence type="ECO:0000256" key="2">
    <source>
        <dbReference type="SAM" id="Coils"/>
    </source>
</evidence>
<dbReference type="VEuPathDB" id="MicrosporidiaDB:SLOPH_2256"/>
<evidence type="ECO:0000313" key="5">
    <source>
        <dbReference type="EMBL" id="EPR80145.1"/>
    </source>
</evidence>
<feature type="domain" description="C2H2-type" evidence="4">
    <location>
        <begin position="216"/>
        <end position="243"/>
    </location>
</feature>
<dbReference type="InterPro" id="IPR036236">
    <property type="entry name" value="Znf_C2H2_sf"/>
</dbReference>
<feature type="domain" description="J" evidence="3">
    <location>
        <begin position="30"/>
        <end position="96"/>
    </location>
</feature>
<evidence type="ECO:0000259" key="4">
    <source>
        <dbReference type="PROSITE" id="PS50157"/>
    </source>
</evidence>
<protein>
    <submittedName>
        <fullName evidence="5">DnaJ-like protein</fullName>
    </submittedName>
</protein>
<dbReference type="PROSITE" id="PS50157">
    <property type="entry name" value="ZINC_FINGER_C2H2_2"/>
    <property type="match status" value="2"/>
</dbReference>
<dbReference type="OrthoDB" id="445556at2759"/>
<dbReference type="SUPFAM" id="SSF57667">
    <property type="entry name" value="beta-beta-alpha zinc fingers"/>
    <property type="match status" value="1"/>
</dbReference>
<name>S7WB05_SPRLO</name>
<dbReference type="AlphaFoldDB" id="S7WB05"/>
<dbReference type="Pfam" id="PF00226">
    <property type="entry name" value="DnaJ"/>
    <property type="match status" value="1"/>
</dbReference>
<dbReference type="Pfam" id="PF00096">
    <property type="entry name" value="zf-C2H2"/>
    <property type="match status" value="2"/>
</dbReference>
<dbReference type="SUPFAM" id="SSF46565">
    <property type="entry name" value="Chaperone J-domain"/>
    <property type="match status" value="1"/>
</dbReference>
<dbReference type="InterPro" id="IPR001623">
    <property type="entry name" value="DnaJ_domain"/>
</dbReference>
<dbReference type="InterPro" id="IPR013087">
    <property type="entry name" value="Znf_C2H2_type"/>
</dbReference>